<dbReference type="AlphaFoldDB" id="A0A7C9R734"/>
<dbReference type="GO" id="GO:0016829">
    <property type="term" value="F:lyase activity"/>
    <property type="evidence" value="ECO:0007669"/>
    <property type="project" value="InterPro"/>
</dbReference>
<keyword evidence="5" id="KW-1185">Reference proteome</keyword>
<comment type="similarity">
    <text evidence="1">Belongs to the PrpD family.</text>
</comment>
<dbReference type="RefSeq" id="WP_165117372.1">
    <property type="nucleotide sequence ID" value="NZ_JAAKZG010000004.1"/>
</dbReference>
<dbReference type="Gene3D" id="3.30.1330.120">
    <property type="entry name" value="2-methylcitrate dehydratase PrpD"/>
    <property type="match status" value="1"/>
</dbReference>
<dbReference type="InterPro" id="IPR036148">
    <property type="entry name" value="MmgE/PrpD_sf"/>
</dbReference>
<dbReference type="InterPro" id="IPR005656">
    <property type="entry name" value="MmgE_PrpD"/>
</dbReference>
<proteinExistence type="inferred from homology"/>
<accession>A0A7C9R734</accession>
<gene>
    <name evidence="4" type="ORF">G6N74_11535</name>
</gene>
<protein>
    <submittedName>
        <fullName evidence="4">MmgE/PrpD family protein</fullName>
    </submittedName>
</protein>
<dbReference type="Proteomes" id="UP000481252">
    <property type="component" value="Unassembled WGS sequence"/>
</dbReference>
<dbReference type="PANTHER" id="PTHR16943">
    <property type="entry name" value="2-METHYLCITRATE DEHYDRATASE-RELATED"/>
    <property type="match status" value="1"/>
</dbReference>
<evidence type="ECO:0000259" key="3">
    <source>
        <dbReference type="Pfam" id="PF19305"/>
    </source>
</evidence>
<organism evidence="4 5">
    <name type="scientific">Mesorhizobium zhangyense</name>
    <dbReference type="NCBI Taxonomy" id="1776730"/>
    <lineage>
        <taxon>Bacteria</taxon>
        <taxon>Pseudomonadati</taxon>
        <taxon>Pseudomonadota</taxon>
        <taxon>Alphaproteobacteria</taxon>
        <taxon>Hyphomicrobiales</taxon>
        <taxon>Phyllobacteriaceae</taxon>
        <taxon>Mesorhizobium</taxon>
    </lineage>
</organism>
<sequence>MSSDLSRPSVTRWLAERACAIRREDLPDAAVTIARQCILDWFAVTLPGASEPAVTLLADELLSDGARPVATLVGRSDRTSAANAALINGTASHAIDFDDVNMAILGHPTVAILPGLLALAEEISASQDEVLAAFVAGYDVVCRAGALMSPGHYQHGFHATATVGSVGAAAACARLLKLDAETTATAYGIAATMASGLKSMFGTMCKPLHAGRAAQNGLQAARLAKRGFTSRQDALECAQGLAATQSVDFNPEEAMKDAPLDHHIANNLFKYHASCYLTHGAIEAGKAVRERHAVSSNAIQAVEIRVPPVTDRVCNIAAPRTGLEAKFSLRLTVAMALAGRDTSGIATYTDALTQEPELVRLRDMATISFDEALPEAKAEIAIRTADGTRLSAIHDAGVADTDLVRQGLKLAAKFDALAVPVIGGRATVLRAALTDFGGEETVGGIMALARGGMH</sequence>
<evidence type="ECO:0000313" key="4">
    <source>
        <dbReference type="EMBL" id="NGN41702.1"/>
    </source>
</evidence>
<reference evidence="4 5" key="1">
    <citation type="submission" date="2020-02" db="EMBL/GenBank/DDBJ databases">
        <title>Genome sequence of the type strain CGMCC 1.15528 of Mesorhizobium zhangyense.</title>
        <authorList>
            <person name="Gao J."/>
            <person name="Sun J."/>
        </authorList>
    </citation>
    <scope>NUCLEOTIDE SEQUENCE [LARGE SCALE GENOMIC DNA]</scope>
    <source>
        <strain evidence="4 5">CGMCC 1.15528</strain>
    </source>
</reference>
<dbReference type="EMBL" id="JAAKZG010000004">
    <property type="protein sequence ID" value="NGN41702.1"/>
    <property type="molecule type" value="Genomic_DNA"/>
</dbReference>
<evidence type="ECO:0000256" key="1">
    <source>
        <dbReference type="ARBA" id="ARBA00006174"/>
    </source>
</evidence>
<dbReference type="PANTHER" id="PTHR16943:SF8">
    <property type="entry name" value="2-METHYLCITRATE DEHYDRATASE"/>
    <property type="match status" value="1"/>
</dbReference>
<feature type="domain" description="MmgE/PrpD N-terminal" evidence="2">
    <location>
        <begin position="14"/>
        <end position="251"/>
    </location>
</feature>
<name>A0A7C9R734_9HYPH</name>
<dbReference type="SUPFAM" id="SSF103378">
    <property type="entry name" value="2-methylcitrate dehydratase PrpD"/>
    <property type="match status" value="1"/>
</dbReference>
<dbReference type="InterPro" id="IPR045337">
    <property type="entry name" value="MmgE_PrpD_C"/>
</dbReference>
<evidence type="ECO:0000259" key="2">
    <source>
        <dbReference type="Pfam" id="PF03972"/>
    </source>
</evidence>
<feature type="domain" description="MmgE/PrpD C-terminal" evidence="3">
    <location>
        <begin position="272"/>
        <end position="423"/>
    </location>
</feature>
<dbReference type="Pfam" id="PF19305">
    <property type="entry name" value="MmgE_PrpD_C"/>
    <property type="match status" value="1"/>
</dbReference>
<dbReference type="InterPro" id="IPR042183">
    <property type="entry name" value="MmgE/PrpD_sf_1"/>
</dbReference>
<dbReference type="InterPro" id="IPR042188">
    <property type="entry name" value="MmgE/PrpD_sf_2"/>
</dbReference>
<evidence type="ECO:0000313" key="5">
    <source>
        <dbReference type="Proteomes" id="UP000481252"/>
    </source>
</evidence>
<dbReference type="Pfam" id="PF03972">
    <property type="entry name" value="MmgE_PrpD_N"/>
    <property type="match status" value="1"/>
</dbReference>
<dbReference type="Gene3D" id="1.10.4100.10">
    <property type="entry name" value="2-methylcitrate dehydratase PrpD"/>
    <property type="match status" value="1"/>
</dbReference>
<dbReference type="InterPro" id="IPR045336">
    <property type="entry name" value="MmgE_PrpD_N"/>
</dbReference>
<comment type="caution">
    <text evidence="4">The sequence shown here is derived from an EMBL/GenBank/DDBJ whole genome shotgun (WGS) entry which is preliminary data.</text>
</comment>